<dbReference type="GO" id="GO:0006811">
    <property type="term" value="P:monoatomic ion transport"/>
    <property type="evidence" value="ECO:0007669"/>
    <property type="project" value="UniProtKB-KW"/>
</dbReference>
<keyword evidence="5 12" id="KW-0732">Signal</keyword>
<gene>
    <name evidence="15" type="ORF">DRW48_07630</name>
</gene>
<feature type="domain" description="TonB-dependent receptor plug" evidence="14">
    <location>
        <begin position="58"/>
        <end position="159"/>
    </location>
</feature>
<dbReference type="InterPro" id="IPR012910">
    <property type="entry name" value="Plug_dom"/>
</dbReference>
<evidence type="ECO:0000256" key="12">
    <source>
        <dbReference type="SAM" id="SignalP"/>
    </source>
</evidence>
<dbReference type="PROSITE" id="PS52016">
    <property type="entry name" value="TONB_DEPENDENT_REC_3"/>
    <property type="match status" value="1"/>
</dbReference>
<keyword evidence="2 10" id="KW-0813">Transport</keyword>
<dbReference type="Gene3D" id="2.40.170.20">
    <property type="entry name" value="TonB-dependent receptor, beta-barrel domain"/>
    <property type="match status" value="1"/>
</dbReference>
<dbReference type="InterPro" id="IPR000531">
    <property type="entry name" value="Beta-barrel_TonB"/>
</dbReference>
<keyword evidence="7 11" id="KW-0798">TonB box</keyword>
<evidence type="ECO:0000256" key="9">
    <source>
        <dbReference type="ARBA" id="ARBA00023237"/>
    </source>
</evidence>
<dbReference type="InterPro" id="IPR037066">
    <property type="entry name" value="Plug_dom_sf"/>
</dbReference>
<dbReference type="AlphaFoldDB" id="A0A344PJM2"/>
<dbReference type="PANTHER" id="PTHR30069">
    <property type="entry name" value="TONB-DEPENDENT OUTER MEMBRANE RECEPTOR"/>
    <property type="match status" value="1"/>
</dbReference>
<dbReference type="GO" id="GO:0009279">
    <property type="term" value="C:cell outer membrane"/>
    <property type="evidence" value="ECO:0007669"/>
    <property type="project" value="UniProtKB-SubCell"/>
</dbReference>
<evidence type="ECO:0000256" key="4">
    <source>
        <dbReference type="ARBA" id="ARBA00022692"/>
    </source>
</evidence>
<dbReference type="Pfam" id="PF07715">
    <property type="entry name" value="Plug"/>
    <property type="match status" value="1"/>
</dbReference>
<keyword evidence="15" id="KW-0675">Receptor</keyword>
<dbReference type="InterPro" id="IPR039426">
    <property type="entry name" value="TonB-dep_rcpt-like"/>
</dbReference>
<keyword evidence="4 10" id="KW-0812">Transmembrane</keyword>
<dbReference type="Proteomes" id="UP000252023">
    <property type="component" value="Chromosome"/>
</dbReference>
<feature type="chain" id="PRO_5016823296" evidence="12">
    <location>
        <begin position="29"/>
        <end position="637"/>
    </location>
</feature>
<dbReference type="SUPFAM" id="SSF56935">
    <property type="entry name" value="Porins"/>
    <property type="match status" value="1"/>
</dbReference>
<evidence type="ECO:0000256" key="8">
    <source>
        <dbReference type="ARBA" id="ARBA00023136"/>
    </source>
</evidence>
<keyword evidence="9 10" id="KW-0998">Cell outer membrane</keyword>
<keyword evidence="6" id="KW-0406">Ion transport</keyword>
<evidence type="ECO:0000256" key="2">
    <source>
        <dbReference type="ARBA" id="ARBA00022448"/>
    </source>
</evidence>
<evidence type="ECO:0000256" key="7">
    <source>
        <dbReference type="ARBA" id="ARBA00023077"/>
    </source>
</evidence>
<organism evidence="15 16">
    <name type="scientific">Paracoccus suum</name>
    <dbReference type="NCBI Taxonomy" id="2259340"/>
    <lineage>
        <taxon>Bacteria</taxon>
        <taxon>Pseudomonadati</taxon>
        <taxon>Pseudomonadota</taxon>
        <taxon>Alphaproteobacteria</taxon>
        <taxon>Rhodobacterales</taxon>
        <taxon>Paracoccaceae</taxon>
        <taxon>Paracoccus</taxon>
    </lineage>
</organism>
<dbReference type="KEGG" id="pars:DRW48_07630"/>
<evidence type="ECO:0000313" key="16">
    <source>
        <dbReference type="Proteomes" id="UP000252023"/>
    </source>
</evidence>
<dbReference type="RefSeq" id="WP_114075892.1">
    <property type="nucleotide sequence ID" value="NZ_CP030918.1"/>
</dbReference>
<evidence type="ECO:0000256" key="6">
    <source>
        <dbReference type="ARBA" id="ARBA00023065"/>
    </source>
</evidence>
<evidence type="ECO:0000256" key="3">
    <source>
        <dbReference type="ARBA" id="ARBA00022452"/>
    </source>
</evidence>
<keyword evidence="16" id="KW-1185">Reference proteome</keyword>
<sequence length="637" mass="67966">MPFHPGPRPATAALALLTAMAVPLASHAQTAAEAKLGATLTLDPIILSAGLTPVPQDEYGRAATVLDGDALREKGVQTLTEALREVPGISLVGSDPATNTARIRGHSGAQTLVLIDGVEQIADLGGTALGRLPIADIARIEVLRGPQAASIGTGAAAGVISIVTRQSAPGLHYGGSVEAGGARGASAWVSQRGARAGILMATEWREDLGWDVSGDGGEKDGVISRGIRLAGDAALTDDLTVGFNLRRATESYDFDTTSFGPTSESDYIVDDRYPHGRADRQQGQLWLEWRATPALTHRLSYDDARYERTNAFSAAFPATETDVSRRALRYRLSYALDGRAALESTNLVSLMAERVVDDSPLDDRFDRATNTLALEYRGEVAPGLSVQGAVRRDANDAYRDATSWNAALAYVIPGRDIKLHASAGDGRRKPVFYELFGDGIYTIANPDLAPERVRSLDAGVTLPLGGRGQADVTLFAENATDRIAYVSQPDFTGQYRNVPGTSKRRGVEASFQWEASDQLALRGHATWLRSTDPQGEQELRIPRSQIGLGATWTTADGRGSLSADLRHLAGLRDMDQVRFAPVKLDSFSVIDAAGRWALNDAVALTARVDNLTDSAAVDVWGYASRGRTAYVGLAANF</sequence>
<evidence type="ECO:0000256" key="1">
    <source>
        <dbReference type="ARBA" id="ARBA00004571"/>
    </source>
</evidence>
<evidence type="ECO:0000256" key="5">
    <source>
        <dbReference type="ARBA" id="ARBA00022729"/>
    </source>
</evidence>
<feature type="domain" description="TonB-dependent receptor-like beta-barrel" evidence="13">
    <location>
        <begin position="237"/>
        <end position="611"/>
    </location>
</feature>
<reference evidence="16" key="1">
    <citation type="submission" date="2018-07" db="EMBL/GenBank/DDBJ databases">
        <title>Genome sequencing of Paracoccus sp. SC2-6.</title>
        <authorList>
            <person name="Heo J."/>
            <person name="Kim S.-J."/>
            <person name="Kwon S.-W."/>
        </authorList>
    </citation>
    <scope>NUCLEOTIDE SEQUENCE [LARGE SCALE GENOMIC DNA]</scope>
    <source>
        <strain evidence="16">SC2-6</strain>
    </source>
</reference>
<evidence type="ECO:0000256" key="10">
    <source>
        <dbReference type="PROSITE-ProRule" id="PRU01360"/>
    </source>
</evidence>
<dbReference type="OrthoDB" id="9760333at2"/>
<protein>
    <submittedName>
        <fullName evidence="15">TonB-dependent receptor</fullName>
    </submittedName>
</protein>
<evidence type="ECO:0000259" key="13">
    <source>
        <dbReference type="Pfam" id="PF00593"/>
    </source>
</evidence>
<evidence type="ECO:0000313" key="15">
    <source>
        <dbReference type="EMBL" id="AXC49577.1"/>
    </source>
</evidence>
<evidence type="ECO:0000259" key="14">
    <source>
        <dbReference type="Pfam" id="PF07715"/>
    </source>
</evidence>
<keyword evidence="8 10" id="KW-0472">Membrane</keyword>
<feature type="signal peptide" evidence="12">
    <location>
        <begin position="1"/>
        <end position="28"/>
    </location>
</feature>
<dbReference type="PANTHER" id="PTHR30069:SF53">
    <property type="entry name" value="COLICIN I RECEPTOR-RELATED"/>
    <property type="match status" value="1"/>
</dbReference>
<dbReference type="GO" id="GO:0015889">
    <property type="term" value="P:cobalamin transport"/>
    <property type="evidence" value="ECO:0007669"/>
    <property type="project" value="TreeGrafter"/>
</dbReference>
<dbReference type="EMBL" id="CP030918">
    <property type="protein sequence ID" value="AXC49577.1"/>
    <property type="molecule type" value="Genomic_DNA"/>
</dbReference>
<proteinExistence type="inferred from homology"/>
<dbReference type="InterPro" id="IPR036942">
    <property type="entry name" value="Beta-barrel_TonB_sf"/>
</dbReference>
<comment type="subcellular location">
    <subcellularLocation>
        <location evidence="1 10">Cell outer membrane</location>
        <topology evidence="1 10">Multi-pass membrane protein</topology>
    </subcellularLocation>
</comment>
<comment type="similarity">
    <text evidence="10 11">Belongs to the TonB-dependent receptor family.</text>
</comment>
<keyword evidence="3 10" id="KW-1134">Transmembrane beta strand</keyword>
<dbReference type="CDD" id="cd01347">
    <property type="entry name" value="ligand_gated_channel"/>
    <property type="match status" value="1"/>
</dbReference>
<dbReference type="Gene3D" id="2.170.130.10">
    <property type="entry name" value="TonB-dependent receptor, plug domain"/>
    <property type="match status" value="1"/>
</dbReference>
<dbReference type="Pfam" id="PF00593">
    <property type="entry name" value="TonB_dep_Rec_b-barrel"/>
    <property type="match status" value="1"/>
</dbReference>
<name>A0A344PJM2_9RHOB</name>
<accession>A0A344PJM2</accession>
<evidence type="ECO:0000256" key="11">
    <source>
        <dbReference type="RuleBase" id="RU003357"/>
    </source>
</evidence>